<accession>A0ACC0CAB7</accession>
<evidence type="ECO:0000313" key="1">
    <source>
        <dbReference type="EMBL" id="KAI5681734.1"/>
    </source>
</evidence>
<name>A0ACC0CAB7_CATRO</name>
<protein>
    <submittedName>
        <fullName evidence="1">Uncharacterized protein</fullName>
    </submittedName>
</protein>
<dbReference type="Proteomes" id="UP001060085">
    <property type="component" value="Linkage Group LG01"/>
</dbReference>
<organism evidence="1 2">
    <name type="scientific">Catharanthus roseus</name>
    <name type="common">Madagascar periwinkle</name>
    <name type="synonym">Vinca rosea</name>
    <dbReference type="NCBI Taxonomy" id="4058"/>
    <lineage>
        <taxon>Eukaryota</taxon>
        <taxon>Viridiplantae</taxon>
        <taxon>Streptophyta</taxon>
        <taxon>Embryophyta</taxon>
        <taxon>Tracheophyta</taxon>
        <taxon>Spermatophyta</taxon>
        <taxon>Magnoliopsida</taxon>
        <taxon>eudicotyledons</taxon>
        <taxon>Gunneridae</taxon>
        <taxon>Pentapetalae</taxon>
        <taxon>asterids</taxon>
        <taxon>lamiids</taxon>
        <taxon>Gentianales</taxon>
        <taxon>Apocynaceae</taxon>
        <taxon>Rauvolfioideae</taxon>
        <taxon>Vinceae</taxon>
        <taxon>Catharanthinae</taxon>
        <taxon>Catharanthus</taxon>
    </lineage>
</organism>
<proteinExistence type="predicted"/>
<gene>
    <name evidence="1" type="ORF">M9H77_02962</name>
</gene>
<reference evidence="2" key="1">
    <citation type="journal article" date="2023" name="Nat. Plants">
        <title>Single-cell RNA sequencing provides a high-resolution roadmap for understanding the multicellular compartmentation of specialized metabolism.</title>
        <authorList>
            <person name="Sun S."/>
            <person name="Shen X."/>
            <person name="Li Y."/>
            <person name="Li Y."/>
            <person name="Wang S."/>
            <person name="Li R."/>
            <person name="Zhang H."/>
            <person name="Shen G."/>
            <person name="Guo B."/>
            <person name="Wei J."/>
            <person name="Xu J."/>
            <person name="St-Pierre B."/>
            <person name="Chen S."/>
            <person name="Sun C."/>
        </authorList>
    </citation>
    <scope>NUCLEOTIDE SEQUENCE [LARGE SCALE GENOMIC DNA]</scope>
</reference>
<comment type="caution">
    <text evidence="1">The sequence shown here is derived from an EMBL/GenBank/DDBJ whole genome shotgun (WGS) entry which is preliminary data.</text>
</comment>
<keyword evidence="2" id="KW-1185">Reference proteome</keyword>
<dbReference type="EMBL" id="CM044701">
    <property type="protein sequence ID" value="KAI5681734.1"/>
    <property type="molecule type" value="Genomic_DNA"/>
</dbReference>
<evidence type="ECO:0000313" key="2">
    <source>
        <dbReference type="Proteomes" id="UP001060085"/>
    </source>
</evidence>
<sequence>MRRLAKSNFARRSSHKRTTEQKETSRIGSTCQLLIERYKSQEVLVRVPALDPVWVPMREADHHELLGIGSTTILPLYSYSDRTAATNTRRMSIAPFTGAMEYHRSDRVSDWESAYSNMIAGWNTRYTEAYPPRDPIHVYL</sequence>